<dbReference type="PANTHER" id="PTHR34605:SF3">
    <property type="entry name" value="P CELL-TYPE AGGLUTINATION PROTEIN MAP4-LIKE-RELATED"/>
    <property type="match status" value="1"/>
</dbReference>
<dbReference type="InterPro" id="IPR052925">
    <property type="entry name" value="Phage_Integrase-like_Recomb"/>
</dbReference>
<dbReference type="PROSITE" id="PS51898">
    <property type="entry name" value="TYR_RECOMBINASE"/>
    <property type="match status" value="1"/>
</dbReference>
<accession>A0A7V8EC74</accession>
<evidence type="ECO:0000259" key="5">
    <source>
        <dbReference type="PROSITE" id="PS51898"/>
    </source>
</evidence>
<dbReference type="CDD" id="cd00799">
    <property type="entry name" value="INT_Cre_C"/>
    <property type="match status" value="1"/>
</dbReference>
<evidence type="ECO:0000256" key="4">
    <source>
        <dbReference type="PROSITE-ProRule" id="PRU01248"/>
    </source>
</evidence>
<dbReference type="GO" id="GO:0006310">
    <property type="term" value="P:DNA recombination"/>
    <property type="evidence" value="ECO:0007669"/>
    <property type="project" value="UniProtKB-KW"/>
</dbReference>
<dbReference type="InterPro" id="IPR010998">
    <property type="entry name" value="Integrase_recombinase_N"/>
</dbReference>
<proteinExistence type="predicted"/>
<evidence type="ECO:0000256" key="3">
    <source>
        <dbReference type="ARBA" id="ARBA00023172"/>
    </source>
</evidence>
<dbReference type="PROSITE" id="PS51900">
    <property type="entry name" value="CB"/>
    <property type="match status" value="1"/>
</dbReference>
<dbReference type="GO" id="GO:0015074">
    <property type="term" value="P:DNA integration"/>
    <property type="evidence" value="ECO:0007669"/>
    <property type="project" value="UniProtKB-KW"/>
</dbReference>
<feature type="domain" description="Tyr recombinase" evidence="5">
    <location>
        <begin position="159"/>
        <end position="346"/>
    </location>
</feature>
<reference evidence="7 8" key="1">
    <citation type="submission" date="2019-12" db="EMBL/GenBank/DDBJ databases">
        <authorList>
            <person name="Woiski C."/>
        </authorList>
    </citation>
    <scope>NUCLEOTIDE SEQUENCE [LARGE SCALE GENOMIC DNA]</scope>
    <source>
        <strain evidence="7 8">BOE100</strain>
    </source>
</reference>
<evidence type="ECO:0000313" key="8">
    <source>
        <dbReference type="Proteomes" id="UP000442695"/>
    </source>
</evidence>
<dbReference type="InterPro" id="IPR013762">
    <property type="entry name" value="Integrase-like_cat_sf"/>
</dbReference>
<gene>
    <name evidence="7" type="ORF">GN299_25220</name>
</gene>
<comment type="caution">
    <text evidence="7">The sequence shown here is derived from an EMBL/GenBank/DDBJ whole genome shotgun (WGS) entry which is preliminary data.</text>
</comment>
<dbReference type="AlphaFoldDB" id="A0A7V8EC74"/>
<dbReference type="InterPro" id="IPR002104">
    <property type="entry name" value="Integrase_catalytic"/>
</dbReference>
<protein>
    <submittedName>
        <fullName evidence="7">Tyrosine-type recombinase/integrase</fullName>
    </submittedName>
</protein>
<evidence type="ECO:0000259" key="6">
    <source>
        <dbReference type="PROSITE" id="PS51900"/>
    </source>
</evidence>
<keyword evidence="2 4" id="KW-0238">DNA-binding</keyword>
<name>A0A7V8EC74_PSEPU</name>
<dbReference type="SUPFAM" id="SSF56349">
    <property type="entry name" value="DNA breaking-rejoining enzymes"/>
    <property type="match status" value="1"/>
</dbReference>
<dbReference type="PANTHER" id="PTHR34605">
    <property type="entry name" value="PHAGE_INTEGRASE DOMAIN-CONTAINING PROTEIN"/>
    <property type="match status" value="1"/>
</dbReference>
<dbReference type="Pfam" id="PF00589">
    <property type="entry name" value="Phage_integrase"/>
    <property type="match status" value="1"/>
</dbReference>
<dbReference type="RefSeq" id="WP_162465307.1">
    <property type="nucleotide sequence ID" value="NZ_WOWR01000047.1"/>
</dbReference>
<dbReference type="Gene3D" id="1.10.443.10">
    <property type="entry name" value="Intergrase catalytic core"/>
    <property type="match status" value="1"/>
</dbReference>
<dbReference type="EMBL" id="WOWR01000047">
    <property type="protein sequence ID" value="KAF0252054.1"/>
    <property type="molecule type" value="Genomic_DNA"/>
</dbReference>
<dbReference type="InterPro" id="IPR044068">
    <property type="entry name" value="CB"/>
</dbReference>
<keyword evidence="3" id="KW-0233">DNA recombination</keyword>
<evidence type="ECO:0000313" key="7">
    <source>
        <dbReference type="EMBL" id="KAF0252054.1"/>
    </source>
</evidence>
<keyword evidence="1" id="KW-0229">DNA integration</keyword>
<dbReference type="SUPFAM" id="SSF47823">
    <property type="entry name" value="lambda integrase-like, N-terminal domain"/>
    <property type="match status" value="1"/>
</dbReference>
<feature type="domain" description="Core-binding (CB)" evidence="6">
    <location>
        <begin position="21"/>
        <end position="97"/>
    </location>
</feature>
<dbReference type="Gene3D" id="1.10.150.130">
    <property type="match status" value="1"/>
</dbReference>
<organism evidence="7 8">
    <name type="scientific">Pseudomonas putida</name>
    <name type="common">Arthrobacter siderocapsulatus</name>
    <dbReference type="NCBI Taxonomy" id="303"/>
    <lineage>
        <taxon>Bacteria</taxon>
        <taxon>Pseudomonadati</taxon>
        <taxon>Pseudomonadota</taxon>
        <taxon>Gammaproteobacteria</taxon>
        <taxon>Pseudomonadales</taxon>
        <taxon>Pseudomonadaceae</taxon>
        <taxon>Pseudomonas</taxon>
    </lineage>
</organism>
<evidence type="ECO:0000256" key="2">
    <source>
        <dbReference type="ARBA" id="ARBA00023125"/>
    </source>
</evidence>
<sequence>MKPVITEPAKVALPSTETAGADDIEALARFYVDAGKSENTERTYKSHIKHYRVEWGGLLPATKDAVIQYIATYAKTLKVSTLRQRISALSKWHKEQGFPDPTGYADVKKALKGVAKHHQGMTKQAYPLTFKHMLAICDRLEAEKREAIEAWNSVSSTEQEGSPLRRDAQTAIFRTHRDLALILIGFWQAFRSDELSRITVENVAADRNVGMTIYLSHSKTDRDAAGTTYDLHSLKAYCPVSAYLDWLQVSGLTSGVVFRSINRWGQLAETGIHRQSIDHILNRVSRALFPNEPKFSTHSLRRGFTDWAVRAGWDMKMLMDHVGWLSMDSARKYMPVRKDFGALALNNQGGAVFNGMPDPASGLTLLGHLQNKQAE</sequence>
<dbReference type="InterPro" id="IPR011010">
    <property type="entry name" value="DNA_brk_join_enz"/>
</dbReference>
<dbReference type="GO" id="GO:0003677">
    <property type="term" value="F:DNA binding"/>
    <property type="evidence" value="ECO:0007669"/>
    <property type="project" value="UniProtKB-UniRule"/>
</dbReference>
<evidence type="ECO:0000256" key="1">
    <source>
        <dbReference type="ARBA" id="ARBA00022908"/>
    </source>
</evidence>
<dbReference type="Proteomes" id="UP000442695">
    <property type="component" value="Unassembled WGS sequence"/>
</dbReference>